<feature type="region of interest" description="Disordered" evidence="8">
    <location>
        <begin position="655"/>
        <end position="730"/>
    </location>
</feature>
<feature type="region of interest" description="Disordered" evidence="8">
    <location>
        <begin position="31"/>
        <end position="358"/>
    </location>
</feature>
<evidence type="ECO:0000256" key="6">
    <source>
        <dbReference type="ARBA" id="ARBA00023242"/>
    </source>
</evidence>
<evidence type="ECO:0000256" key="2">
    <source>
        <dbReference type="ARBA" id="ARBA00006661"/>
    </source>
</evidence>
<feature type="compositionally biased region" description="Low complexity" evidence="8">
    <location>
        <begin position="779"/>
        <end position="801"/>
    </location>
</feature>
<reference evidence="9 10" key="1">
    <citation type="submission" date="2018-10" db="EMBL/GenBank/DDBJ databases">
        <title>Fifty Aureobasidium pullulans genomes reveal a recombining polyextremotolerant generalist.</title>
        <authorList>
            <person name="Gostincar C."/>
            <person name="Turk M."/>
            <person name="Zajc J."/>
            <person name="Gunde-Cimerman N."/>
        </authorList>
    </citation>
    <scope>NUCLEOTIDE SEQUENCE [LARGE SCALE GENOMIC DNA]</scope>
    <source>
        <strain evidence="9 10">EXF-6604</strain>
    </source>
</reference>
<dbReference type="SMART" id="SM00384">
    <property type="entry name" value="AT_hook"/>
    <property type="match status" value="5"/>
</dbReference>
<keyword evidence="3" id="KW-0227">DNA damage</keyword>
<comment type="subcellular location">
    <subcellularLocation>
        <location evidence="1">Nucleus</location>
    </subcellularLocation>
</comment>
<dbReference type="GO" id="GO:0006310">
    <property type="term" value="P:DNA recombination"/>
    <property type="evidence" value="ECO:0007669"/>
    <property type="project" value="UniProtKB-KW"/>
</dbReference>
<feature type="region of interest" description="Disordered" evidence="8">
    <location>
        <begin position="602"/>
        <end position="632"/>
    </location>
</feature>
<feature type="region of interest" description="Disordered" evidence="8">
    <location>
        <begin position="751"/>
        <end position="819"/>
    </location>
</feature>
<evidence type="ECO:0000256" key="8">
    <source>
        <dbReference type="SAM" id="MobiDB-lite"/>
    </source>
</evidence>
<feature type="compositionally biased region" description="Basic residues" evidence="8">
    <location>
        <begin position="345"/>
        <end position="357"/>
    </location>
</feature>
<proteinExistence type="inferred from homology"/>
<dbReference type="EMBL" id="QZBD01000010">
    <property type="protein sequence ID" value="THY36168.1"/>
    <property type="molecule type" value="Genomic_DNA"/>
</dbReference>
<keyword evidence="5" id="KW-0234">DNA repair</keyword>
<evidence type="ECO:0000256" key="1">
    <source>
        <dbReference type="ARBA" id="ARBA00004123"/>
    </source>
</evidence>
<dbReference type="PRINTS" id="PR00929">
    <property type="entry name" value="ATHOOK"/>
</dbReference>
<evidence type="ECO:0000256" key="3">
    <source>
        <dbReference type="ARBA" id="ARBA00022763"/>
    </source>
</evidence>
<feature type="compositionally biased region" description="Low complexity" evidence="8">
    <location>
        <begin position="128"/>
        <end position="144"/>
    </location>
</feature>
<dbReference type="Proteomes" id="UP000306584">
    <property type="component" value="Unassembled WGS sequence"/>
</dbReference>
<evidence type="ECO:0000313" key="10">
    <source>
        <dbReference type="Proteomes" id="UP000306584"/>
    </source>
</evidence>
<feature type="compositionally biased region" description="Basic residues" evidence="8">
    <location>
        <begin position="171"/>
        <end position="182"/>
    </location>
</feature>
<feature type="compositionally biased region" description="Polar residues" evidence="8">
    <location>
        <begin position="187"/>
        <end position="196"/>
    </location>
</feature>
<keyword evidence="4" id="KW-0233">DNA recombination</keyword>
<evidence type="ECO:0000256" key="5">
    <source>
        <dbReference type="ARBA" id="ARBA00023204"/>
    </source>
</evidence>
<evidence type="ECO:0000313" key="9">
    <source>
        <dbReference type="EMBL" id="THY36168.1"/>
    </source>
</evidence>
<feature type="compositionally biased region" description="Basic and acidic residues" evidence="8">
    <location>
        <begin position="333"/>
        <end position="344"/>
    </location>
</feature>
<dbReference type="GO" id="GO:0033557">
    <property type="term" value="C:Slx1-Slx4 complex"/>
    <property type="evidence" value="ECO:0007669"/>
    <property type="project" value="InterPro"/>
</dbReference>
<name>A0A4S9M1E3_AURPU</name>
<dbReference type="GO" id="GO:0006281">
    <property type="term" value="P:DNA repair"/>
    <property type="evidence" value="ECO:0007669"/>
    <property type="project" value="UniProtKB-KW"/>
</dbReference>
<dbReference type="AlphaFoldDB" id="A0A4S9M1E3"/>
<dbReference type="InterPro" id="IPR018574">
    <property type="entry name" value="Structure-sp_endonuc_su_Slx4"/>
</dbReference>
<gene>
    <name evidence="9" type="ORF">D6D01_00671</name>
</gene>
<organism evidence="9 10">
    <name type="scientific">Aureobasidium pullulans</name>
    <name type="common">Black yeast</name>
    <name type="synonym">Pullularia pullulans</name>
    <dbReference type="NCBI Taxonomy" id="5580"/>
    <lineage>
        <taxon>Eukaryota</taxon>
        <taxon>Fungi</taxon>
        <taxon>Dikarya</taxon>
        <taxon>Ascomycota</taxon>
        <taxon>Pezizomycotina</taxon>
        <taxon>Dothideomycetes</taxon>
        <taxon>Dothideomycetidae</taxon>
        <taxon>Dothideales</taxon>
        <taxon>Saccotheciaceae</taxon>
        <taxon>Aureobasidium</taxon>
    </lineage>
</organism>
<accession>A0A4S9M1E3</accession>
<evidence type="ECO:0000256" key="7">
    <source>
        <dbReference type="ARBA" id="ARBA00029496"/>
    </source>
</evidence>
<sequence>MSSPLLPSLSDIQPVTRPRGFVTARSVLADLELQDNHDSEPPEAIAPPDKPKRGRPKKGANPDDAPPKARARKKAIANEVSDVGDIDKPTAKPKARKRQAATTDIQEGASEAPPAPRRGRPKKAPAIEDTTTLATTTADTLETTKPVAKRGRKKAIESTDALDATVEKPKPPPKPRKTKAPAKAKPSSNDVITASDESALPVAEASDSAAQPVIQAETLTEGLDLDAAPRRRRDWTPPTESALPPSFQRSSDNSPDPVPGPADAQVDEDDAVEASAPLDFTKLMGDFGYQEDNPRPSPPLSRNSSDAATTKRKRLDTVDVTAPEEPKKRKKKDTQPKEPKEPKPKPPKKPKAPKKKSLTITALATAAYLPQSVNANEDQTKLISDFFPQPQAGPATLSAAETTTVTTTGIAKVKAAEDKPAPKRKRAKKVQITVPEVHIKLDSPVAAAENMRRQQWLFGSSSQLAGAEFPTELRDLQRALKESEEMVFSQHLDILHATSYAHVPSAPHGTSLSIGQANRVLWMSAARDFEDSTFASDEGPDTDDRDYVSEELQLPEHVKAASEPRQLQESKPPIEVLTISSSAPNQVSSPDSGFVDIDQLAGGTPRAGSVAERPGPELPSVEPLTKRAPTVVPTSHEIISLDTTPETEVVPRRALGARDPNTNMSRIMVDPESNEPVDSPKKTTLRPSVVCLDSPDKKPRGRPRKVTSSAAPDKSSIMIRKVVDASTTTREDARQRFLAAASPTPIYLPLSQQALRERPSSPSPLSSSKPRGRPPKLGPSPRHASPARPRGRPRISPSPSALPVSSQLRRAPAVTGVSSQRAAIVEPSSDYLDIDAISDVEMASHAPSPPRRLPNSPPKATLEFDIPPPPPLPTAATSATRCSAKRVQAEWSVIAVTLFPKITKTVRSTPPSRDHKAPTWHEKILLYDPIVLEDLTSWLNGQGVRIEVSVLRGKGKKKAGEAEDTMETVHEELQPWMVQKWCEEHSVCCLWKEGLRGGVRQKY</sequence>
<dbReference type="GO" id="GO:0006260">
    <property type="term" value="P:DNA replication"/>
    <property type="evidence" value="ECO:0007669"/>
    <property type="project" value="InterPro"/>
</dbReference>
<comment type="caution">
    <text evidence="9">The sequence shown here is derived from an EMBL/GenBank/DDBJ whole genome shotgun (WGS) entry which is preliminary data.</text>
</comment>
<feature type="region of interest" description="Disordered" evidence="8">
    <location>
        <begin position="844"/>
        <end position="876"/>
    </location>
</feature>
<keyword evidence="6" id="KW-0539">Nucleus</keyword>
<dbReference type="InterPro" id="IPR017956">
    <property type="entry name" value="AT_hook_DNA-bd_motif"/>
</dbReference>
<dbReference type="GO" id="GO:0003677">
    <property type="term" value="F:DNA binding"/>
    <property type="evidence" value="ECO:0007669"/>
    <property type="project" value="InterPro"/>
</dbReference>
<evidence type="ECO:0000256" key="4">
    <source>
        <dbReference type="ARBA" id="ARBA00023172"/>
    </source>
</evidence>
<protein>
    <recommendedName>
        <fullName evidence="7">Structure-specific endonuclease subunit SLX4</fullName>
    </recommendedName>
</protein>
<dbReference type="Pfam" id="PF09494">
    <property type="entry name" value="Slx4"/>
    <property type="match status" value="1"/>
</dbReference>
<feature type="compositionally biased region" description="Pro residues" evidence="8">
    <location>
        <begin position="847"/>
        <end position="857"/>
    </location>
</feature>
<comment type="similarity">
    <text evidence="2">Belongs to the SLX4 family.</text>
</comment>